<proteinExistence type="predicted"/>
<dbReference type="EMBL" id="HACG01016536">
    <property type="protein sequence ID" value="CEK63401.1"/>
    <property type="molecule type" value="Transcribed_RNA"/>
</dbReference>
<evidence type="ECO:0000313" key="1">
    <source>
        <dbReference type="EMBL" id="CEK63401.1"/>
    </source>
</evidence>
<accession>A0A0B6Z696</accession>
<dbReference type="AlphaFoldDB" id="A0A0B6Z696"/>
<reference evidence="1" key="1">
    <citation type="submission" date="2014-12" db="EMBL/GenBank/DDBJ databases">
        <title>Insight into the proteome of Arion vulgaris.</title>
        <authorList>
            <person name="Aradska J."/>
            <person name="Bulat T."/>
            <person name="Smidak R."/>
            <person name="Sarate P."/>
            <person name="Gangsoo J."/>
            <person name="Sialana F."/>
            <person name="Bilban M."/>
            <person name="Lubec G."/>
        </authorList>
    </citation>
    <scope>NUCLEOTIDE SEQUENCE</scope>
    <source>
        <tissue evidence="1">Skin</tissue>
    </source>
</reference>
<protein>
    <submittedName>
        <fullName evidence="1">Uncharacterized protein</fullName>
    </submittedName>
</protein>
<gene>
    <name evidence="1" type="primary">ORF48173</name>
</gene>
<name>A0A0B6Z696_9EUPU</name>
<organism evidence="1">
    <name type="scientific">Arion vulgaris</name>
    <dbReference type="NCBI Taxonomy" id="1028688"/>
    <lineage>
        <taxon>Eukaryota</taxon>
        <taxon>Metazoa</taxon>
        <taxon>Spiralia</taxon>
        <taxon>Lophotrochozoa</taxon>
        <taxon>Mollusca</taxon>
        <taxon>Gastropoda</taxon>
        <taxon>Heterobranchia</taxon>
        <taxon>Euthyneura</taxon>
        <taxon>Panpulmonata</taxon>
        <taxon>Eupulmonata</taxon>
        <taxon>Stylommatophora</taxon>
        <taxon>Helicina</taxon>
        <taxon>Arionoidea</taxon>
        <taxon>Arionidae</taxon>
        <taxon>Arion</taxon>
    </lineage>
</organism>
<sequence length="86" mass="9540">YLPGSPTNIYYQQTPQGSYMPYMAGMIHGWPGATAPMEPGLVSIEAICMAYRQRRAASHQVEAVEARLVPGMAWCALKMHFVTCFT</sequence>
<feature type="non-terminal residue" evidence="1">
    <location>
        <position position="1"/>
    </location>
</feature>
<feature type="non-terminal residue" evidence="1">
    <location>
        <position position="86"/>
    </location>
</feature>